<dbReference type="Proteomes" id="UP001530377">
    <property type="component" value="Unassembled WGS sequence"/>
</dbReference>
<evidence type="ECO:0000313" key="3">
    <source>
        <dbReference type="Proteomes" id="UP001530377"/>
    </source>
</evidence>
<dbReference type="EMBL" id="JALLPB020000162">
    <property type="protein sequence ID" value="KAL3816170.1"/>
    <property type="molecule type" value="Genomic_DNA"/>
</dbReference>
<sequence length="242" mass="26154">MLSRLINRNGARCGRILIKSNAVSTSMGGRSIISLTLRDDAINDTVFGSGEGCANSRRRLTIKLRRSRGIPRNRSDEDNDANENGNSASSFMDHAGSLSSERFHSIASELLDRVESAVAKLKDCNRGLEIERYPAGSSGGDNDDDSTMIKHGGRLSIRVLPSEDLFWGGGTYCLTIIPDDHDGGVGNARGGGVVTFQTPLSGSFVYIYNASTKEWVGSEDGHSLLGMLTRDWIRQCNGVPDL</sequence>
<organism evidence="2 3">
    <name type="scientific">Cyclostephanos tholiformis</name>
    <dbReference type="NCBI Taxonomy" id="382380"/>
    <lineage>
        <taxon>Eukaryota</taxon>
        <taxon>Sar</taxon>
        <taxon>Stramenopiles</taxon>
        <taxon>Ochrophyta</taxon>
        <taxon>Bacillariophyta</taxon>
        <taxon>Coscinodiscophyceae</taxon>
        <taxon>Thalassiosirophycidae</taxon>
        <taxon>Stephanodiscales</taxon>
        <taxon>Stephanodiscaceae</taxon>
        <taxon>Cyclostephanos</taxon>
    </lineage>
</organism>
<dbReference type="AlphaFoldDB" id="A0ABD3RVC6"/>
<feature type="region of interest" description="Disordered" evidence="1">
    <location>
        <begin position="64"/>
        <end position="94"/>
    </location>
</feature>
<evidence type="ECO:0000313" key="2">
    <source>
        <dbReference type="EMBL" id="KAL3816170.1"/>
    </source>
</evidence>
<proteinExistence type="predicted"/>
<accession>A0ABD3RVC6</accession>
<protein>
    <submittedName>
        <fullName evidence="2">Uncharacterized protein</fullName>
    </submittedName>
</protein>
<keyword evidence="3" id="KW-1185">Reference proteome</keyword>
<name>A0ABD3RVC6_9STRA</name>
<comment type="caution">
    <text evidence="2">The sequence shown here is derived from an EMBL/GenBank/DDBJ whole genome shotgun (WGS) entry which is preliminary data.</text>
</comment>
<gene>
    <name evidence="2" type="ORF">ACHAXA_005506</name>
</gene>
<reference evidence="2 3" key="1">
    <citation type="submission" date="2024-10" db="EMBL/GenBank/DDBJ databases">
        <title>Updated reference genomes for cyclostephanoid diatoms.</title>
        <authorList>
            <person name="Roberts W.R."/>
            <person name="Alverson A.J."/>
        </authorList>
    </citation>
    <scope>NUCLEOTIDE SEQUENCE [LARGE SCALE GENOMIC DNA]</scope>
    <source>
        <strain evidence="2 3">AJA228-03</strain>
    </source>
</reference>
<evidence type="ECO:0000256" key="1">
    <source>
        <dbReference type="SAM" id="MobiDB-lite"/>
    </source>
</evidence>